<keyword evidence="1" id="KW-1133">Transmembrane helix</keyword>
<comment type="caution">
    <text evidence="2">The sequence shown here is derived from an EMBL/GenBank/DDBJ whole genome shotgun (WGS) entry which is preliminary data.</text>
</comment>
<gene>
    <name evidence="2" type="ORF">DOZ80_13640</name>
</gene>
<evidence type="ECO:0000313" key="2">
    <source>
        <dbReference type="EMBL" id="RAI69204.1"/>
    </source>
</evidence>
<dbReference type="EMBL" id="QLIN01000005">
    <property type="protein sequence ID" value="RAI69204.1"/>
    <property type="molecule type" value="Genomic_DNA"/>
</dbReference>
<dbReference type="AlphaFoldDB" id="A0A327N4R4"/>
<organism evidence="2 3">
    <name type="scientific">Pseudomonas fluorescens</name>
    <dbReference type="NCBI Taxonomy" id="294"/>
    <lineage>
        <taxon>Bacteria</taxon>
        <taxon>Pseudomonadati</taxon>
        <taxon>Pseudomonadota</taxon>
        <taxon>Gammaproteobacteria</taxon>
        <taxon>Pseudomonadales</taxon>
        <taxon>Pseudomonadaceae</taxon>
        <taxon>Pseudomonas</taxon>
    </lineage>
</organism>
<keyword evidence="1" id="KW-0472">Membrane</keyword>
<name>A0A327N4R4_PSEFL</name>
<evidence type="ECO:0000256" key="1">
    <source>
        <dbReference type="SAM" id="Phobius"/>
    </source>
</evidence>
<reference evidence="2 3" key="1">
    <citation type="submission" date="2018-06" db="EMBL/GenBank/DDBJ databases">
        <authorList>
            <person name="Zhirakovskaya E."/>
        </authorList>
    </citation>
    <scope>NUCLEOTIDE SEQUENCE [LARGE SCALE GENOMIC DNA]</scope>
    <source>
        <strain evidence="2 3">LY3</strain>
    </source>
</reference>
<protein>
    <submittedName>
        <fullName evidence="2">Uncharacterized protein</fullName>
    </submittedName>
</protein>
<keyword evidence="1" id="KW-0812">Transmembrane</keyword>
<feature type="transmembrane region" description="Helical" evidence="1">
    <location>
        <begin position="28"/>
        <end position="49"/>
    </location>
</feature>
<sequence length="59" mass="6413">MVVNDNAGNLTPRGALRFIASKLAPTSMVTPFSAILFLMSGWLAFIYPASEWGCRPAPR</sequence>
<proteinExistence type="predicted"/>
<dbReference type="Proteomes" id="UP000249493">
    <property type="component" value="Unassembled WGS sequence"/>
</dbReference>
<accession>A0A327N4R4</accession>
<evidence type="ECO:0000313" key="3">
    <source>
        <dbReference type="Proteomes" id="UP000249493"/>
    </source>
</evidence>